<sequence>MLWIGTNESKSGCVFWMRWTGWIKPNWLVKRGFSGTLKNDMTDFNTKNHGILLLLDTSGDPMAFILVYLPHHGLSEVAQIALSYHDKIRQL</sequence>
<organism evidence="1 2">
    <name type="scientific">Desmospora profundinema</name>
    <dbReference type="NCBI Taxonomy" id="1571184"/>
    <lineage>
        <taxon>Bacteria</taxon>
        <taxon>Bacillati</taxon>
        <taxon>Bacillota</taxon>
        <taxon>Bacilli</taxon>
        <taxon>Bacillales</taxon>
        <taxon>Thermoactinomycetaceae</taxon>
        <taxon>Desmospora</taxon>
    </lineage>
</organism>
<evidence type="ECO:0000313" key="2">
    <source>
        <dbReference type="Proteomes" id="UP001185012"/>
    </source>
</evidence>
<name>A0ABU1II65_9BACL</name>
<proteinExistence type="predicted"/>
<comment type="caution">
    <text evidence="1">The sequence shown here is derived from an EMBL/GenBank/DDBJ whole genome shotgun (WGS) entry which is preliminary data.</text>
</comment>
<gene>
    <name evidence="1" type="ORF">JOE21_000452</name>
</gene>
<dbReference type="EMBL" id="JAVDQG010000001">
    <property type="protein sequence ID" value="MDR6224464.1"/>
    <property type="molecule type" value="Genomic_DNA"/>
</dbReference>
<protein>
    <submittedName>
        <fullName evidence="1">Uncharacterized protein</fullName>
    </submittedName>
</protein>
<accession>A0ABU1II65</accession>
<keyword evidence="2" id="KW-1185">Reference proteome</keyword>
<reference evidence="1 2" key="1">
    <citation type="submission" date="2023-07" db="EMBL/GenBank/DDBJ databases">
        <title>Genomic Encyclopedia of Type Strains, Phase IV (KMG-IV): sequencing the most valuable type-strain genomes for metagenomic binning, comparative biology and taxonomic classification.</title>
        <authorList>
            <person name="Goeker M."/>
        </authorList>
    </citation>
    <scope>NUCLEOTIDE SEQUENCE [LARGE SCALE GENOMIC DNA]</scope>
    <source>
        <strain evidence="1 2">DSM 45903</strain>
    </source>
</reference>
<dbReference type="Proteomes" id="UP001185012">
    <property type="component" value="Unassembled WGS sequence"/>
</dbReference>
<evidence type="ECO:0000313" key="1">
    <source>
        <dbReference type="EMBL" id="MDR6224464.1"/>
    </source>
</evidence>